<keyword evidence="2" id="KW-1185">Reference proteome</keyword>
<dbReference type="AlphaFoldDB" id="A0A4Y2F9H1"/>
<comment type="caution">
    <text evidence="1">The sequence shown here is derived from an EMBL/GenBank/DDBJ whole genome shotgun (WGS) entry which is preliminary data.</text>
</comment>
<protein>
    <submittedName>
        <fullName evidence="1">Uncharacterized protein</fullName>
    </submittedName>
</protein>
<proteinExistence type="predicted"/>
<sequence>MLYKKALAKKINSLAGESCFCEWYSKTIIQSNLICKHLRHLEVPSGTDDCKTKGSYRPRSRQSSALNLHPILTPVRKNVVLRGVKARLEGQIFQSSAISQWFFRQLKNVRPAFEVFPERDSER</sequence>
<reference evidence="1 2" key="1">
    <citation type="journal article" date="2019" name="Sci. Rep.">
        <title>Orb-weaving spider Araneus ventricosus genome elucidates the spidroin gene catalogue.</title>
        <authorList>
            <person name="Kono N."/>
            <person name="Nakamura H."/>
            <person name="Ohtoshi R."/>
            <person name="Moran D.A.P."/>
            <person name="Shinohara A."/>
            <person name="Yoshida Y."/>
            <person name="Fujiwara M."/>
            <person name="Mori M."/>
            <person name="Tomita M."/>
            <person name="Arakawa K."/>
        </authorList>
    </citation>
    <scope>NUCLEOTIDE SEQUENCE [LARGE SCALE GENOMIC DNA]</scope>
</reference>
<name>A0A4Y2F9H1_ARAVE</name>
<dbReference type="Proteomes" id="UP000499080">
    <property type="component" value="Unassembled WGS sequence"/>
</dbReference>
<gene>
    <name evidence="1" type="ORF">AVEN_101503_1</name>
</gene>
<evidence type="ECO:0000313" key="2">
    <source>
        <dbReference type="Proteomes" id="UP000499080"/>
    </source>
</evidence>
<evidence type="ECO:0000313" key="1">
    <source>
        <dbReference type="EMBL" id="GBM38190.1"/>
    </source>
</evidence>
<dbReference type="EMBL" id="BGPR01000861">
    <property type="protein sequence ID" value="GBM38190.1"/>
    <property type="molecule type" value="Genomic_DNA"/>
</dbReference>
<organism evidence="1 2">
    <name type="scientific">Araneus ventricosus</name>
    <name type="common">Orbweaver spider</name>
    <name type="synonym">Epeira ventricosa</name>
    <dbReference type="NCBI Taxonomy" id="182803"/>
    <lineage>
        <taxon>Eukaryota</taxon>
        <taxon>Metazoa</taxon>
        <taxon>Ecdysozoa</taxon>
        <taxon>Arthropoda</taxon>
        <taxon>Chelicerata</taxon>
        <taxon>Arachnida</taxon>
        <taxon>Araneae</taxon>
        <taxon>Araneomorphae</taxon>
        <taxon>Entelegynae</taxon>
        <taxon>Araneoidea</taxon>
        <taxon>Araneidae</taxon>
        <taxon>Araneus</taxon>
    </lineage>
</organism>
<accession>A0A4Y2F9H1</accession>